<dbReference type="RefSeq" id="WP_089404825.1">
    <property type="nucleotide sequence ID" value="NZ_FZOH01000006.1"/>
</dbReference>
<organism evidence="1 2">
    <name type="scientific">Geodermatophilus saharensis</name>
    <dbReference type="NCBI Taxonomy" id="1137994"/>
    <lineage>
        <taxon>Bacteria</taxon>
        <taxon>Bacillati</taxon>
        <taxon>Actinomycetota</taxon>
        <taxon>Actinomycetes</taxon>
        <taxon>Geodermatophilales</taxon>
        <taxon>Geodermatophilaceae</taxon>
        <taxon>Geodermatophilus</taxon>
    </lineage>
</organism>
<protein>
    <submittedName>
        <fullName evidence="1">Uncharacterized protein</fullName>
    </submittedName>
</protein>
<accession>A0A239FUL3</accession>
<dbReference type="EMBL" id="FZOH01000006">
    <property type="protein sequence ID" value="SNS59873.1"/>
    <property type="molecule type" value="Genomic_DNA"/>
</dbReference>
<dbReference type="Pfam" id="PF19458">
    <property type="entry name" value="DUF5995"/>
    <property type="match status" value="1"/>
</dbReference>
<evidence type="ECO:0000313" key="1">
    <source>
        <dbReference type="EMBL" id="SNS59873.1"/>
    </source>
</evidence>
<reference evidence="2" key="1">
    <citation type="submission" date="2017-06" db="EMBL/GenBank/DDBJ databases">
        <authorList>
            <person name="Varghese N."/>
            <person name="Submissions S."/>
        </authorList>
    </citation>
    <scope>NUCLEOTIDE SEQUENCE [LARGE SCALE GENOMIC DNA]</scope>
    <source>
        <strain evidence="2">DSM 45423</strain>
    </source>
</reference>
<dbReference type="InterPro" id="IPR046037">
    <property type="entry name" value="DUF5995"/>
</dbReference>
<sequence length="247" mass="26972">MTAPVDELIDRMQGLLDGLTAEGDPARHFLGTYLRTTQAVGAAIDAGRFEDPDWVTDWDVDFAGLYLDALEAHRRDPATPPAPWRAAFDTGEGTRPEGHVLLGMNAHINYDLPRSLVRVIGPADFADPPLLDSRRRDHERIDEVLVARVGAEDRALAAAGSRRTALDRVMGGVNRAAVRVVLRESRRKVWVNTLALHAARLEGPAAYARREAQLEAVSAARVADLRRSGPVLLRLAVRGFGVLLPEG</sequence>
<dbReference type="OrthoDB" id="583431at2"/>
<dbReference type="AlphaFoldDB" id="A0A239FUL3"/>
<keyword evidence="2" id="KW-1185">Reference proteome</keyword>
<name>A0A239FUL3_9ACTN</name>
<gene>
    <name evidence="1" type="ORF">SAMN04488107_3111</name>
</gene>
<proteinExistence type="predicted"/>
<dbReference type="Proteomes" id="UP000198386">
    <property type="component" value="Unassembled WGS sequence"/>
</dbReference>
<evidence type="ECO:0000313" key="2">
    <source>
        <dbReference type="Proteomes" id="UP000198386"/>
    </source>
</evidence>